<protein>
    <recommendedName>
        <fullName evidence="3">F-box domain-containing protein</fullName>
    </recommendedName>
</protein>
<gene>
    <name evidence="1" type="ORF">CPB83DRAFT_69983</name>
</gene>
<evidence type="ECO:0000313" key="1">
    <source>
        <dbReference type="EMBL" id="KAF9522945.1"/>
    </source>
</evidence>
<dbReference type="OrthoDB" id="3022813at2759"/>
<evidence type="ECO:0008006" key="3">
    <source>
        <dbReference type="Google" id="ProtNLM"/>
    </source>
</evidence>
<reference evidence="1" key="1">
    <citation type="submission" date="2020-11" db="EMBL/GenBank/DDBJ databases">
        <authorList>
            <consortium name="DOE Joint Genome Institute"/>
            <person name="Ahrendt S."/>
            <person name="Riley R."/>
            <person name="Andreopoulos W."/>
            <person name="Labutti K."/>
            <person name="Pangilinan J."/>
            <person name="Ruiz-Duenas F.J."/>
            <person name="Barrasa J.M."/>
            <person name="Sanchez-Garcia M."/>
            <person name="Camarero S."/>
            <person name="Miyauchi S."/>
            <person name="Serrano A."/>
            <person name="Linde D."/>
            <person name="Babiker R."/>
            <person name="Drula E."/>
            <person name="Ayuso-Fernandez I."/>
            <person name="Pacheco R."/>
            <person name="Padilla G."/>
            <person name="Ferreira P."/>
            <person name="Barriuso J."/>
            <person name="Kellner H."/>
            <person name="Castanera R."/>
            <person name="Alfaro M."/>
            <person name="Ramirez L."/>
            <person name="Pisabarro A.G."/>
            <person name="Kuo A."/>
            <person name="Tritt A."/>
            <person name="Lipzen A."/>
            <person name="He G."/>
            <person name="Yan M."/>
            <person name="Ng V."/>
            <person name="Cullen D."/>
            <person name="Martin F."/>
            <person name="Rosso M.-N."/>
            <person name="Henrissat B."/>
            <person name="Hibbett D."/>
            <person name="Martinez A.T."/>
            <person name="Grigoriev I.V."/>
        </authorList>
    </citation>
    <scope>NUCLEOTIDE SEQUENCE</scope>
    <source>
        <strain evidence="1">CBS 506.95</strain>
    </source>
</reference>
<dbReference type="Proteomes" id="UP000807306">
    <property type="component" value="Unassembled WGS sequence"/>
</dbReference>
<dbReference type="SUPFAM" id="SSF52047">
    <property type="entry name" value="RNI-like"/>
    <property type="match status" value="1"/>
</dbReference>
<accession>A0A9P6E5M4</accession>
<keyword evidence="2" id="KW-1185">Reference proteome</keyword>
<organism evidence="1 2">
    <name type="scientific">Crepidotus variabilis</name>
    <dbReference type="NCBI Taxonomy" id="179855"/>
    <lineage>
        <taxon>Eukaryota</taxon>
        <taxon>Fungi</taxon>
        <taxon>Dikarya</taxon>
        <taxon>Basidiomycota</taxon>
        <taxon>Agaricomycotina</taxon>
        <taxon>Agaricomycetes</taxon>
        <taxon>Agaricomycetidae</taxon>
        <taxon>Agaricales</taxon>
        <taxon>Agaricineae</taxon>
        <taxon>Crepidotaceae</taxon>
        <taxon>Crepidotus</taxon>
    </lineage>
</organism>
<name>A0A9P6E5M4_9AGAR</name>
<dbReference type="AlphaFoldDB" id="A0A9P6E5M4"/>
<sequence length="425" mass="48674">MILSLDLSSVMTSNNADSSVELPFEVIDLIIEELAKRDDKSALRSFALVSHSFVVRCQKHLLYTVDLGDKRITGEKYYRLFSRVINKHPHFRLYVRDLRIVDTYVWDPRKDWKWLVKEESICDVLESLPNLESFSLFFNTCTPVWSSFSSCLRNAIIRLTRRPSIKSLSLSNIRDVPPSIFGPLLSVNNLKLNNIQAHRSCLFTTPEIPRKVEYPLPSLGSLTTLTLGSMSTSTMRVLCSTLSESLMPSLLQRLRITLVDQKQPELIEELWGLMQWASKSLTHVEWRTLTLKSSVAHRPPHPIDLQLFTSLRSLRFPVNFHCLEQPVFLELLQVLRQVASGCHLQELIVESMFVNSMELVARASDWSLLDNTLSGKSFNSLDRIVFGGRWRTLPQSVKDSAKAILLEQLPFTRANGVSFFFDMDL</sequence>
<evidence type="ECO:0000313" key="2">
    <source>
        <dbReference type="Proteomes" id="UP000807306"/>
    </source>
</evidence>
<dbReference type="EMBL" id="MU157929">
    <property type="protein sequence ID" value="KAF9522945.1"/>
    <property type="molecule type" value="Genomic_DNA"/>
</dbReference>
<comment type="caution">
    <text evidence="1">The sequence shown here is derived from an EMBL/GenBank/DDBJ whole genome shotgun (WGS) entry which is preliminary data.</text>
</comment>
<proteinExistence type="predicted"/>